<dbReference type="EMBL" id="ADTU01021373">
    <property type="status" value="NOT_ANNOTATED_CDS"/>
    <property type="molecule type" value="Genomic_DNA"/>
</dbReference>
<feature type="chain" id="PRO_5007629361" evidence="1">
    <location>
        <begin position="26"/>
        <end position="269"/>
    </location>
</feature>
<dbReference type="InParanoid" id="A0A158NNF4"/>
<sequence>MGESWVSVLLAGTLTTMIMVVVTKANSFSTPSLSTIVHNDIVDSKQAIIEKALDVIEAASTGSLGEVCVTTEGFKSLPADVALDSRRYDMARQKTEMTAMVLRNLGTAEAMRRNALLDALTKSLLMSVDDAVEARVIALNASTGTVITAVWLKRSPGSVGEPSKVESHAVQLGSQPDPSLPWFENAGSSAGLRIINSQGISVDSQAISAIANMPKPTSVLEVFLRYSESLWKVHSSPTPIKAFVGRSHSQKSSLSLKPTSAFEQKRRLC</sequence>
<reference evidence="2" key="2">
    <citation type="submission" date="2016-04" db="UniProtKB">
        <authorList>
            <consortium name="EnsemblMetazoa"/>
        </authorList>
    </citation>
    <scope>IDENTIFICATION</scope>
</reference>
<reference evidence="3" key="1">
    <citation type="journal article" date="2011" name="PLoS Genet.">
        <title>The genome sequence of the leaf-cutter ant Atta cephalotes reveals insights into its obligate symbiotic lifestyle.</title>
        <authorList>
            <person name="Suen G."/>
            <person name="Teiling C."/>
            <person name="Li L."/>
            <person name="Holt C."/>
            <person name="Abouheif E."/>
            <person name="Bornberg-Bauer E."/>
            <person name="Bouffard P."/>
            <person name="Caldera E.J."/>
            <person name="Cash E."/>
            <person name="Cavanaugh A."/>
            <person name="Denas O."/>
            <person name="Elhaik E."/>
            <person name="Fave M.J."/>
            <person name="Gadau J."/>
            <person name="Gibson J.D."/>
            <person name="Graur D."/>
            <person name="Grubbs K.J."/>
            <person name="Hagen D.E."/>
            <person name="Harkins T.T."/>
            <person name="Helmkampf M."/>
            <person name="Hu H."/>
            <person name="Johnson B.R."/>
            <person name="Kim J."/>
            <person name="Marsh S.E."/>
            <person name="Moeller J.A."/>
            <person name="Munoz-Torres M.C."/>
            <person name="Murphy M.C."/>
            <person name="Naughton M.C."/>
            <person name="Nigam S."/>
            <person name="Overson R."/>
            <person name="Rajakumar R."/>
            <person name="Reese J.T."/>
            <person name="Scott J.J."/>
            <person name="Smith C.R."/>
            <person name="Tao S."/>
            <person name="Tsutsui N.D."/>
            <person name="Viljakainen L."/>
            <person name="Wissler L."/>
            <person name="Yandell M.D."/>
            <person name="Zimmer F."/>
            <person name="Taylor J."/>
            <person name="Slater S.C."/>
            <person name="Clifton S.W."/>
            <person name="Warren W.C."/>
            <person name="Elsik C.G."/>
            <person name="Smith C.D."/>
            <person name="Weinstock G.M."/>
            <person name="Gerardo N.M."/>
            <person name="Currie C.R."/>
        </authorList>
    </citation>
    <scope>NUCLEOTIDE SEQUENCE [LARGE SCALE GENOMIC DNA]</scope>
</reference>
<organism evidence="2 3">
    <name type="scientific">Atta cephalotes</name>
    <name type="common">Leafcutter ant</name>
    <dbReference type="NCBI Taxonomy" id="12957"/>
    <lineage>
        <taxon>Eukaryota</taxon>
        <taxon>Metazoa</taxon>
        <taxon>Ecdysozoa</taxon>
        <taxon>Arthropoda</taxon>
        <taxon>Hexapoda</taxon>
        <taxon>Insecta</taxon>
        <taxon>Pterygota</taxon>
        <taxon>Neoptera</taxon>
        <taxon>Endopterygota</taxon>
        <taxon>Hymenoptera</taxon>
        <taxon>Apocrita</taxon>
        <taxon>Aculeata</taxon>
        <taxon>Formicoidea</taxon>
        <taxon>Formicidae</taxon>
        <taxon>Myrmicinae</taxon>
        <taxon>Atta</taxon>
    </lineage>
</organism>
<accession>A0A158NNF4</accession>
<protein>
    <submittedName>
        <fullName evidence="2">Uncharacterized protein</fullName>
    </submittedName>
</protein>
<keyword evidence="1" id="KW-0732">Signal</keyword>
<dbReference type="KEGG" id="acep:105622251"/>
<dbReference type="AlphaFoldDB" id="A0A158NNF4"/>
<keyword evidence="3" id="KW-1185">Reference proteome</keyword>
<gene>
    <name evidence="2" type="primary">105622251</name>
</gene>
<dbReference type="EMBL" id="ADTU01021372">
    <property type="status" value="NOT_ANNOTATED_CDS"/>
    <property type="molecule type" value="Genomic_DNA"/>
</dbReference>
<evidence type="ECO:0000313" key="3">
    <source>
        <dbReference type="Proteomes" id="UP000005205"/>
    </source>
</evidence>
<dbReference type="OrthoDB" id="2129233at2759"/>
<dbReference type="EnsemblMetazoa" id="XM_012203672.1">
    <property type="protein sequence ID" value="XP_012059062.1"/>
    <property type="gene ID" value="LOC105622251"/>
</dbReference>
<dbReference type="EMBL" id="ADTU01021371">
    <property type="status" value="NOT_ANNOTATED_CDS"/>
    <property type="molecule type" value="Genomic_DNA"/>
</dbReference>
<feature type="signal peptide" evidence="1">
    <location>
        <begin position="1"/>
        <end position="25"/>
    </location>
</feature>
<dbReference type="EMBL" id="ADTU01021374">
    <property type="status" value="NOT_ANNOTATED_CDS"/>
    <property type="molecule type" value="Genomic_DNA"/>
</dbReference>
<evidence type="ECO:0000256" key="1">
    <source>
        <dbReference type="SAM" id="SignalP"/>
    </source>
</evidence>
<name>A0A158NNF4_ATTCE</name>
<dbReference type="Proteomes" id="UP000005205">
    <property type="component" value="Unassembled WGS sequence"/>
</dbReference>
<evidence type="ECO:0000313" key="2">
    <source>
        <dbReference type="EnsemblMetazoa" id="XP_012059062.1"/>
    </source>
</evidence>
<proteinExistence type="predicted"/>